<feature type="signal peptide" evidence="1">
    <location>
        <begin position="1"/>
        <end position="25"/>
    </location>
</feature>
<keyword evidence="1" id="KW-0732">Signal</keyword>
<reference evidence="3" key="1">
    <citation type="submission" date="2022-09" db="EMBL/GenBank/DDBJ databases">
        <authorList>
            <person name="Yuan C."/>
            <person name="Ke Z."/>
        </authorList>
    </citation>
    <scope>NUCLEOTIDE SEQUENCE</scope>
    <source>
        <strain evidence="3">LB-8</strain>
    </source>
</reference>
<dbReference type="RefSeq" id="WP_279294996.1">
    <property type="nucleotide sequence ID" value="NZ_JAOTIF010000001.1"/>
</dbReference>
<comment type="caution">
    <text evidence="3">The sequence shown here is derived from an EMBL/GenBank/DDBJ whole genome shotgun (WGS) entry which is preliminary data.</text>
</comment>
<evidence type="ECO:0000256" key="1">
    <source>
        <dbReference type="SAM" id="SignalP"/>
    </source>
</evidence>
<dbReference type="AlphaFoldDB" id="A0A9X2XRQ7"/>
<evidence type="ECO:0000313" key="3">
    <source>
        <dbReference type="EMBL" id="MCU7547549.1"/>
    </source>
</evidence>
<dbReference type="Proteomes" id="UP001155483">
    <property type="component" value="Unassembled WGS sequence"/>
</dbReference>
<dbReference type="Gene3D" id="3.10.450.50">
    <property type="match status" value="1"/>
</dbReference>
<evidence type="ECO:0000313" key="4">
    <source>
        <dbReference type="Proteomes" id="UP001155483"/>
    </source>
</evidence>
<dbReference type="Pfam" id="PF14534">
    <property type="entry name" value="DUF4440"/>
    <property type="match status" value="1"/>
</dbReference>
<gene>
    <name evidence="3" type="ORF">OCK74_00410</name>
</gene>
<dbReference type="EMBL" id="JAOTIF010000001">
    <property type="protein sequence ID" value="MCU7547549.1"/>
    <property type="molecule type" value="Genomic_DNA"/>
</dbReference>
<dbReference type="InterPro" id="IPR032710">
    <property type="entry name" value="NTF2-like_dom_sf"/>
</dbReference>
<sequence length="169" mass="19313">MIRKQTINAILAFLMFFCFCSQLWAQTNLQELTATILHKDSLFWAAYNKCDTESFPQFFTNDVEFYHDKGGMTIGLDGIISNMKKNLCGTNTFRLRREAVEGSVKVFPLQNSGVIYGAVISGEHVFYIIEKGTERLDGLAKFTHVWLLKDGTWKMARILSYDHGPANRK</sequence>
<protein>
    <submittedName>
        <fullName evidence="3">Nuclear transport factor 2 family protein</fullName>
    </submittedName>
</protein>
<organism evidence="3 4">
    <name type="scientific">Paraflavisolibacter caeni</name>
    <dbReference type="NCBI Taxonomy" id="2982496"/>
    <lineage>
        <taxon>Bacteria</taxon>
        <taxon>Pseudomonadati</taxon>
        <taxon>Bacteroidota</taxon>
        <taxon>Chitinophagia</taxon>
        <taxon>Chitinophagales</taxon>
        <taxon>Chitinophagaceae</taxon>
        <taxon>Paraflavisolibacter</taxon>
    </lineage>
</organism>
<name>A0A9X2XRQ7_9BACT</name>
<reference evidence="3" key="2">
    <citation type="submission" date="2023-04" db="EMBL/GenBank/DDBJ databases">
        <title>Paracnuella aquatica gen. nov., sp. nov., a member of the family Chitinophagaceae isolated from a hot spring.</title>
        <authorList>
            <person name="Wang C."/>
        </authorList>
    </citation>
    <scope>NUCLEOTIDE SEQUENCE</scope>
    <source>
        <strain evidence="3">LB-8</strain>
    </source>
</reference>
<accession>A0A9X2XRQ7</accession>
<keyword evidence="4" id="KW-1185">Reference proteome</keyword>
<dbReference type="SUPFAM" id="SSF54427">
    <property type="entry name" value="NTF2-like"/>
    <property type="match status" value="1"/>
</dbReference>
<feature type="chain" id="PRO_5040996240" evidence="1">
    <location>
        <begin position="26"/>
        <end position="169"/>
    </location>
</feature>
<evidence type="ECO:0000259" key="2">
    <source>
        <dbReference type="Pfam" id="PF14534"/>
    </source>
</evidence>
<feature type="domain" description="DUF4440" evidence="2">
    <location>
        <begin position="38"/>
        <end position="155"/>
    </location>
</feature>
<dbReference type="InterPro" id="IPR027843">
    <property type="entry name" value="DUF4440"/>
</dbReference>
<proteinExistence type="predicted"/>